<evidence type="ECO:0000256" key="5">
    <source>
        <dbReference type="ARBA" id="ARBA00022525"/>
    </source>
</evidence>
<dbReference type="Proteomes" id="UP001239213">
    <property type="component" value="Unassembled WGS sequence"/>
</dbReference>
<feature type="active site" evidence="11">
    <location>
        <position position="232"/>
    </location>
</feature>
<dbReference type="EC" id="3.1.1.74" evidence="3"/>
<feature type="domain" description="Jacalin-type lectin" evidence="15">
    <location>
        <begin position="305"/>
        <end position="438"/>
    </location>
</feature>
<feature type="active site" description="Nucleophile" evidence="11">
    <location>
        <position position="176"/>
    </location>
</feature>
<feature type="compositionally biased region" description="Polar residues" evidence="13">
    <location>
        <begin position="31"/>
        <end position="44"/>
    </location>
</feature>
<proteinExistence type="inferred from homology"/>
<dbReference type="InterPro" id="IPR000675">
    <property type="entry name" value="Cutinase/axe"/>
</dbReference>
<dbReference type="Gene3D" id="3.40.50.1820">
    <property type="entry name" value="alpha/beta hydrolase"/>
    <property type="match status" value="1"/>
</dbReference>
<feature type="chain" id="PRO_5042579809" description="cutinase" evidence="14">
    <location>
        <begin position="21"/>
        <end position="441"/>
    </location>
</feature>
<evidence type="ECO:0000256" key="3">
    <source>
        <dbReference type="ARBA" id="ARBA00013095"/>
    </source>
</evidence>
<dbReference type="SUPFAM" id="SSF53474">
    <property type="entry name" value="alpha/beta-Hydrolases"/>
    <property type="match status" value="1"/>
</dbReference>
<dbReference type="AlphaFoldDB" id="A0AAI9U771"/>
<dbReference type="GO" id="GO:0050525">
    <property type="term" value="F:cutinase activity"/>
    <property type="evidence" value="ECO:0007669"/>
    <property type="project" value="UniProtKB-EC"/>
</dbReference>
<evidence type="ECO:0000256" key="9">
    <source>
        <dbReference type="ARBA" id="ARBA00023157"/>
    </source>
</evidence>
<keyword evidence="5" id="KW-0964">Secreted</keyword>
<evidence type="ECO:0000256" key="14">
    <source>
        <dbReference type="SAM" id="SignalP"/>
    </source>
</evidence>
<reference evidence="16" key="1">
    <citation type="submission" date="2016-11" db="EMBL/GenBank/DDBJ databases">
        <title>The genome sequence of Colletotrichum cuscutae.</title>
        <authorList>
            <person name="Baroncelli R."/>
        </authorList>
    </citation>
    <scope>NUCLEOTIDE SEQUENCE</scope>
    <source>
        <strain evidence="16">IMI 304802</strain>
    </source>
</reference>
<evidence type="ECO:0000256" key="2">
    <source>
        <dbReference type="ARBA" id="ARBA00007534"/>
    </source>
</evidence>
<dbReference type="Pfam" id="PF01083">
    <property type="entry name" value="Cutinase"/>
    <property type="match status" value="1"/>
</dbReference>
<dbReference type="GO" id="GO:0005576">
    <property type="term" value="C:extracellular region"/>
    <property type="evidence" value="ECO:0007669"/>
    <property type="project" value="UniProtKB-SubCell"/>
</dbReference>
<evidence type="ECO:0000256" key="6">
    <source>
        <dbReference type="ARBA" id="ARBA00022729"/>
    </source>
</evidence>
<dbReference type="SUPFAM" id="SSF51101">
    <property type="entry name" value="Mannose-binding lectins"/>
    <property type="match status" value="1"/>
</dbReference>
<gene>
    <name evidence="16" type="ORF">CCUS01_02045</name>
</gene>
<dbReference type="SMART" id="SM01110">
    <property type="entry name" value="Cutinase"/>
    <property type="match status" value="1"/>
</dbReference>
<evidence type="ECO:0000313" key="17">
    <source>
        <dbReference type="Proteomes" id="UP001239213"/>
    </source>
</evidence>
<keyword evidence="17" id="KW-1185">Reference proteome</keyword>
<comment type="caution">
    <text evidence="16">The sequence shown here is derived from an EMBL/GenBank/DDBJ whole genome shotgun (WGS) entry which is preliminary data.</text>
</comment>
<evidence type="ECO:0000259" key="15">
    <source>
        <dbReference type="SMART" id="SM00915"/>
    </source>
</evidence>
<keyword evidence="4" id="KW-0719">Serine esterase</keyword>
<evidence type="ECO:0000256" key="10">
    <source>
        <dbReference type="ARBA" id="ARBA00034045"/>
    </source>
</evidence>
<dbReference type="GO" id="GO:0016052">
    <property type="term" value="P:carbohydrate catabolic process"/>
    <property type="evidence" value="ECO:0007669"/>
    <property type="project" value="TreeGrafter"/>
</dbReference>
<dbReference type="Gene3D" id="2.100.10.30">
    <property type="entry name" value="Jacalin-like lectin domain"/>
    <property type="match status" value="1"/>
</dbReference>
<feature type="active site" description="Proton donor/acceptor" evidence="11">
    <location>
        <position position="248"/>
    </location>
</feature>
<comment type="catalytic activity">
    <reaction evidence="10">
        <text>cutin + H2O = cutin monomers.</text>
        <dbReference type="EC" id="3.1.1.74"/>
    </reaction>
</comment>
<comment type="similarity">
    <text evidence="2">Belongs to the cutinase family.</text>
</comment>
<dbReference type="InterPro" id="IPR029058">
    <property type="entry name" value="AB_hydrolase_fold"/>
</dbReference>
<evidence type="ECO:0000256" key="7">
    <source>
        <dbReference type="ARBA" id="ARBA00022801"/>
    </source>
</evidence>
<dbReference type="SMART" id="SM00915">
    <property type="entry name" value="Jacalin"/>
    <property type="match status" value="1"/>
</dbReference>
<dbReference type="InterPro" id="IPR001229">
    <property type="entry name" value="Jacalin-like_lectin_dom"/>
</dbReference>
<organism evidence="16 17">
    <name type="scientific">Colletotrichum cuscutae</name>
    <dbReference type="NCBI Taxonomy" id="1209917"/>
    <lineage>
        <taxon>Eukaryota</taxon>
        <taxon>Fungi</taxon>
        <taxon>Dikarya</taxon>
        <taxon>Ascomycota</taxon>
        <taxon>Pezizomycotina</taxon>
        <taxon>Sordariomycetes</taxon>
        <taxon>Hypocreomycetidae</taxon>
        <taxon>Glomerellales</taxon>
        <taxon>Glomerellaceae</taxon>
        <taxon>Colletotrichum</taxon>
        <taxon>Colletotrichum acutatum species complex</taxon>
    </lineage>
</organism>
<feature type="disulfide bond" evidence="12">
    <location>
        <begin position="228"/>
        <end position="235"/>
    </location>
</feature>
<evidence type="ECO:0000256" key="13">
    <source>
        <dbReference type="SAM" id="MobiDB-lite"/>
    </source>
</evidence>
<dbReference type="PANTHER" id="PTHR48250">
    <property type="entry name" value="CUTINASE 2-RELATED"/>
    <property type="match status" value="1"/>
</dbReference>
<sequence length="441" mass="47696">MKRSTAIILALQCVLTPGLARVTPRSDYTEEASQPVHSLQARQQDSSDKGVLENEVRDGTCKDTTFFFLRGSTQQPNMVGKPGLQSLDDIFASSALRTNSPPQGLQPGPQLAAYLRSTLGADKIAIQGIEYAATLQDNLCINNQLCRPREVTSASTQIREYMDQCSDSDVVVGGYSQGAAMLSRVISDRLGSEYKDRIVAAVTFGNTMQVYNKNTIPGLAPERVQMFCNKFDPVCRNGLPLGAVMPGHRDHRPSAKPAAEFLVQKLAAAKGWTTVPIVSDIDLSQFADVGFTFREIYRGAPAGSSTSFNDGTELAKLNSVRVVSIFGRGAARVDALGVKMDGGPDGAQEHGGSGGNFKELTLEEGEYWIMTEVCNGRKKKKDRVGFFRASTSLGRVLEVGSRTNDRCVTFVPGEGRSFLGTHGESGEEVDSVGFIEYPKLD</sequence>
<accession>A0AAI9U771</accession>
<dbReference type="InterPro" id="IPR011150">
    <property type="entry name" value="Cutinase_monf"/>
</dbReference>
<evidence type="ECO:0000256" key="11">
    <source>
        <dbReference type="PIRSR" id="PIRSR611150-1"/>
    </source>
</evidence>
<keyword evidence="6 14" id="KW-0732">Signal</keyword>
<dbReference type="Pfam" id="PF01419">
    <property type="entry name" value="Jacalin"/>
    <property type="match status" value="1"/>
</dbReference>
<comment type="subcellular location">
    <subcellularLocation>
        <location evidence="1">Secreted</location>
    </subcellularLocation>
</comment>
<name>A0AAI9U771_9PEZI</name>
<keyword evidence="8" id="KW-0843">Virulence</keyword>
<feature type="disulfide bond" evidence="12">
    <location>
        <begin position="61"/>
        <end position="165"/>
    </location>
</feature>
<evidence type="ECO:0000256" key="12">
    <source>
        <dbReference type="PIRSR" id="PIRSR611150-2"/>
    </source>
</evidence>
<evidence type="ECO:0000256" key="1">
    <source>
        <dbReference type="ARBA" id="ARBA00004613"/>
    </source>
</evidence>
<evidence type="ECO:0000256" key="4">
    <source>
        <dbReference type="ARBA" id="ARBA00022487"/>
    </source>
</evidence>
<keyword evidence="9 12" id="KW-1015">Disulfide bond</keyword>
<feature type="signal peptide" evidence="14">
    <location>
        <begin position="1"/>
        <end position="20"/>
    </location>
</feature>
<feature type="region of interest" description="Disordered" evidence="13">
    <location>
        <begin position="26"/>
        <end position="53"/>
    </location>
</feature>
<dbReference type="EMBL" id="MPDP01000293">
    <property type="protein sequence ID" value="KAK1453028.1"/>
    <property type="molecule type" value="Genomic_DNA"/>
</dbReference>
<protein>
    <recommendedName>
        <fullName evidence="3">cutinase</fullName>
        <ecNumber evidence="3">3.1.1.74</ecNumber>
    </recommendedName>
</protein>
<dbReference type="PRINTS" id="PR00129">
    <property type="entry name" value="CUTINASE"/>
</dbReference>
<evidence type="ECO:0000313" key="16">
    <source>
        <dbReference type="EMBL" id="KAK1453028.1"/>
    </source>
</evidence>
<dbReference type="PANTHER" id="PTHR48250:SF3">
    <property type="entry name" value="CUTINASE 1-RELATED"/>
    <property type="match status" value="1"/>
</dbReference>
<dbReference type="InterPro" id="IPR036404">
    <property type="entry name" value="Jacalin-like_lectin_dom_sf"/>
</dbReference>
<keyword evidence="7" id="KW-0378">Hydrolase</keyword>
<evidence type="ECO:0000256" key="8">
    <source>
        <dbReference type="ARBA" id="ARBA00023026"/>
    </source>
</evidence>